<comment type="caution">
    <text evidence="5">The sequence shown here is derived from an EMBL/GenBank/DDBJ whole genome shotgun (WGS) entry which is preliminary data.</text>
</comment>
<reference evidence="5 6" key="1">
    <citation type="submission" date="2022-10" db="EMBL/GenBank/DDBJ databases">
        <title>Luteolibacter flavescens strain MCCC 1K03193, whole genome shotgun sequencing project.</title>
        <authorList>
            <person name="Zhao G."/>
            <person name="Shen L."/>
        </authorList>
    </citation>
    <scope>NUCLEOTIDE SEQUENCE [LARGE SCALE GENOMIC DNA]</scope>
    <source>
        <strain evidence="5 6">MCCC 1K03193</strain>
    </source>
</reference>
<evidence type="ECO:0000256" key="2">
    <source>
        <dbReference type="SAM" id="SignalP"/>
    </source>
</evidence>
<protein>
    <submittedName>
        <fullName evidence="5">Polysaccharide biosynthesis/export family protein</fullName>
    </submittedName>
</protein>
<dbReference type="Pfam" id="PF02563">
    <property type="entry name" value="Poly_export"/>
    <property type="match status" value="1"/>
</dbReference>
<organism evidence="5 6">
    <name type="scientific">Luteolibacter flavescens</name>
    <dbReference type="NCBI Taxonomy" id="1859460"/>
    <lineage>
        <taxon>Bacteria</taxon>
        <taxon>Pseudomonadati</taxon>
        <taxon>Verrucomicrobiota</taxon>
        <taxon>Verrucomicrobiia</taxon>
        <taxon>Verrucomicrobiales</taxon>
        <taxon>Verrucomicrobiaceae</taxon>
        <taxon>Luteolibacter</taxon>
    </lineage>
</organism>
<sequence>MKAILFLTALMSISPLIAGLEPGDTLKISLLGLSAEEQQKVNGEYRVGESGTISMPLLDAPVTARGLNAEQLARAIEAAYRAEQIYTKPRIQAEVLAGPDKSAEISQVSIGGQVRKAGAAPYRKGMTVIQAIDAAGGRNDFGSLNVMLIRGEKQYCLDFQKLAHKNIVLLPDDSLQIEQKGVVDRWKGSDETVKPLLAK</sequence>
<dbReference type="Pfam" id="PF10531">
    <property type="entry name" value="SLBB"/>
    <property type="match status" value="1"/>
</dbReference>
<evidence type="ECO:0000259" key="3">
    <source>
        <dbReference type="Pfam" id="PF02563"/>
    </source>
</evidence>
<keyword evidence="6" id="KW-1185">Reference proteome</keyword>
<dbReference type="InterPro" id="IPR049712">
    <property type="entry name" value="Poly_export"/>
</dbReference>
<feature type="domain" description="Soluble ligand binding" evidence="4">
    <location>
        <begin position="108"/>
        <end position="151"/>
    </location>
</feature>
<dbReference type="PANTHER" id="PTHR33619:SF3">
    <property type="entry name" value="POLYSACCHARIDE EXPORT PROTEIN GFCE-RELATED"/>
    <property type="match status" value="1"/>
</dbReference>
<name>A0ABT3FM45_9BACT</name>
<dbReference type="InterPro" id="IPR003715">
    <property type="entry name" value="Poly_export_N"/>
</dbReference>
<dbReference type="Gene3D" id="3.30.1950.10">
    <property type="entry name" value="wza like domain"/>
    <property type="match status" value="1"/>
</dbReference>
<gene>
    <name evidence="5" type="ORF">OKA04_07850</name>
</gene>
<dbReference type="PANTHER" id="PTHR33619">
    <property type="entry name" value="POLYSACCHARIDE EXPORT PROTEIN GFCE-RELATED"/>
    <property type="match status" value="1"/>
</dbReference>
<dbReference type="Gene3D" id="3.10.560.10">
    <property type="entry name" value="Outer membrane lipoprotein wza domain like"/>
    <property type="match status" value="1"/>
</dbReference>
<evidence type="ECO:0000256" key="1">
    <source>
        <dbReference type="ARBA" id="ARBA00022729"/>
    </source>
</evidence>
<keyword evidence="1 2" id="KW-0732">Signal</keyword>
<evidence type="ECO:0000259" key="4">
    <source>
        <dbReference type="Pfam" id="PF10531"/>
    </source>
</evidence>
<evidence type="ECO:0000313" key="6">
    <source>
        <dbReference type="Proteomes" id="UP001207930"/>
    </source>
</evidence>
<proteinExistence type="predicted"/>
<dbReference type="Proteomes" id="UP001207930">
    <property type="component" value="Unassembled WGS sequence"/>
</dbReference>
<dbReference type="EMBL" id="JAPDDS010000003">
    <property type="protein sequence ID" value="MCW1884642.1"/>
    <property type="molecule type" value="Genomic_DNA"/>
</dbReference>
<dbReference type="InterPro" id="IPR019554">
    <property type="entry name" value="Soluble_ligand-bd"/>
</dbReference>
<dbReference type="RefSeq" id="WP_264500598.1">
    <property type="nucleotide sequence ID" value="NZ_JAPDDS010000003.1"/>
</dbReference>
<evidence type="ECO:0000313" key="5">
    <source>
        <dbReference type="EMBL" id="MCW1884642.1"/>
    </source>
</evidence>
<feature type="signal peptide" evidence="2">
    <location>
        <begin position="1"/>
        <end position="18"/>
    </location>
</feature>
<feature type="chain" id="PRO_5045327542" evidence="2">
    <location>
        <begin position="19"/>
        <end position="199"/>
    </location>
</feature>
<feature type="domain" description="Polysaccharide export protein N-terminal" evidence="3">
    <location>
        <begin position="20"/>
        <end position="95"/>
    </location>
</feature>
<accession>A0ABT3FM45</accession>